<dbReference type="GeneID" id="7198174"/>
<proteinExistence type="predicted"/>
<dbReference type="EMBL" id="CM000625">
    <property type="protein sequence ID" value="EEC44216.1"/>
    <property type="molecule type" value="Genomic_DNA"/>
</dbReference>
<dbReference type="InterPro" id="IPR027417">
    <property type="entry name" value="P-loop_NTPase"/>
</dbReference>
<evidence type="ECO:0000313" key="3">
    <source>
        <dbReference type="Proteomes" id="UP000000759"/>
    </source>
</evidence>
<dbReference type="AlphaFoldDB" id="B7GBH9"/>
<protein>
    <submittedName>
        <fullName evidence="2">Uncharacterized protein</fullName>
    </submittedName>
</protein>
<keyword evidence="3" id="KW-1185">Reference proteome</keyword>
<reference evidence="2 3" key="1">
    <citation type="journal article" date="2008" name="Nature">
        <title>The Phaeodactylum genome reveals the evolutionary history of diatom genomes.</title>
        <authorList>
            <person name="Bowler C."/>
            <person name="Allen A.E."/>
            <person name="Badger J.H."/>
            <person name="Grimwood J."/>
            <person name="Jabbari K."/>
            <person name="Kuo A."/>
            <person name="Maheswari U."/>
            <person name="Martens C."/>
            <person name="Maumus F."/>
            <person name="Otillar R.P."/>
            <person name="Rayko E."/>
            <person name="Salamov A."/>
            <person name="Vandepoele K."/>
            <person name="Beszteri B."/>
            <person name="Gruber A."/>
            <person name="Heijde M."/>
            <person name="Katinka M."/>
            <person name="Mock T."/>
            <person name="Valentin K."/>
            <person name="Verret F."/>
            <person name="Berges J.A."/>
            <person name="Brownlee C."/>
            <person name="Cadoret J.P."/>
            <person name="Chiovitti A."/>
            <person name="Choi C.J."/>
            <person name="Coesel S."/>
            <person name="De Martino A."/>
            <person name="Detter J.C."/>
            <person name="Durkin C."/>
            <person name="Falciatore A."/>
            <person name="Fournet J."/>
            <person name="Haruta M."/>
            <person name="Huysman M.J."/>
            <person name="Jenkins B.D."/>
            <person name="Jiroutova K."/>
            <person name="Jorgensen R.E."/>
            <person name="Joubert Y."/>
            <person name="Kaplan A."/>
            <person name="Kroger N."/>
            <person name="Kroth P.G."/>
            <person name="La Roche J."/>
            <person name="Lindquist E."/>
            <person name="Lommer M."/>
            <person name="Martin-Jezequel V."/>
            <person name="Lopez P.J."/>
            <person name="Lucas S."/>
            <person name="Mangogna M."/>
            <person name="McGinnis K."/>
            <person name="Medlin L.K."/>
            <person name="Montsant A."/>
            <person name="Oudot-Le Secq M.P."/>
            <person name="Napoli C."/>
            <person name="Obornik M."/>
            <person name="Parker M.S."/>
            <person name="Petit J.L."/>
            <person name="Porcel B.M."/>
            <person name="Poulsen N."/>
            <person name="Robison M."/>
            <person name="Rychlewski L."/>
            <person name="Rynearson T.A."/>
            <person name="Schmutz J."/>
            <person name="Shapiro H."/>
            <person name="Siaut M."/>
            <person name="Stanley M."/>
            <person name="Sussman M.R."/>
            <person name="Taylor A.R."/>
            <person name="Vardi A."/>
            <person name="von Dassow P."/>
            <person name="Vyverman W."/>
            <person name="Willis A."/>
            <person name="Wyrwicz L.S."/>
            <person name="Rokhsar D.S."/>
            <person name="Weissenbach J."/>
            <person name="Armbrust E.V."/>
            <person name="Green B.R."/>
            <person name="Van de Peer Y."/>
            <person name="Grigoriev I.V."/>
        </authorList>
    </citation>
    <scope>NUCLEOTIDE SEQUENCE [LARGE SCALE GENOMIC DNA]</scope>
    <source>
        <strain evidence="2 3">CCAP 1055/1</strain>
    </source>
</reference>
<dbReference type="Proteomes" id="UP000000759">
    <property type="component" value="Chromosome 23"/>
</dbReference>
<gene>
    <name evidence="2" type="ORF">PHATRDRAFT_49699</name>
</gene>
<evidence type="ECO:0000256" key="1">
    <source>
        <dbReference type="SAM" id="MobiDB-lite"/>
    </source>
</evidence>
<dbReference type="PaxDb" id="2850-Phatr49699"/>
<dbReference type="Gene3D" id="3.40.50.300">
    <property type="entry name" value="P-loop containing nucleotide triphosphate hydrolases"/>
    <property type="match status" value="1"/>
</dbReference>
<feature type="region of interest" description="Disordered" evidence="1">
    <location>
        <begin position="307"/>
        <end position="327"/>
    </location>
</feature>
<dbReference type="RefSeq" id="XP_002184467.1">
    <property type="nucleotide sequence ID" value="XM_002184431.1"/>
</dbReference>
<accession>B7GBH9</accession>
<dbReference type="InParanoid" id="B7GBH9"/>
<reference evidence="3" key="2">
    <citation type="submission" date="2008-08" db="EMBL/GenBank/DDBJ databases">
        <authorList>
            <consortium name="Diatom Consortium"/>
            <person name="Grigoriev I."/>
            <person name="Grimwood J."/>
            <person name="Kuo A."/>
            <person name="Otillar R.P."/>
            <person name="Salamov A."/>
            <person name="Detter J.C."/>
            <person name="Lindquist E."/>
            <person name="Shapiro H."/>
            <person name="Lucas S."/>
            <person name="Glavina del Rio T."/>
            <person name="Pitluck S."/>
            <person name="Rokhsar D."/>
            <person name="Bowler C."/>
        </authorList>
    </citation>
    <scope>GENOME REANNOTATION</scope>
    <source>
        <strain evidence="3">CCAP 1055/1</strain>
    </source>
</reference>
<organism evidence="2 3">
    <name type="scientific">Phaeodactylum tricornutum (strain CCAP 1055/1)</name>
    <dbReference type="NCBI Taxonomy" id="556484"/>
    <lineage>
        <taxon>Eukaryota</taxon>
        <taxon>Sar</taxon>
        <taxon>Stramenopiles</taxon>
        <taxon>Ochrophyta</taxon>
        <taxon>Bacillariophyta</taxon>
        <taxon>Bacillariophyceae</taxon>
        <taxon>Bacillariophycidae</taxon>
        <taxon>Naviculales</taxon>
        <taxon>Phaeodactylaceae</taxon>
        <taxon>Phaeodactylum</taxon>
    </lineage>
</organism>
<dbReference type="OrthoDB" id="204613at2759"/>
<name>B7GBH9_PHATC</name>
<dbReference type="KEGG" id="pti:PHATRDRAFT_49699"/>
<evidence type="ECO:0000313" key="2">
    <source>
        <dbReference type="EMBL" id="EEC44216.1"/>
    </source>
</evidence>
<sequence length="400" mass="44055">MFPSAQSGETISRSSRTLVAFTTLALVGCLAALVQTFGPAQDYYSMRDHNIVFSTITERPTVESTKTTSPSSSPPQLSSLVAQMSGGAPVDWNTYLDAVAYDPSLRTSWTCGNESSQTANTARKVKVIFVHVFKTAGSTFRELFQSYARRCHAGLAIVTECSGLSPNITTHWRNQRGFTSNKAAPELCVRKRVLTREGRVYDSKTQGPFYPTLEFMQHYVDLLIGHLPIGAHRHWPKETSQVPLSSSNMTPVDAQYLTFVREPVHKYQRVMVGVVENMTESIALMRYVMDGGNELRELFGIVDSSNTKSVADSGDANSLDGVDANSTSSKTLIRNKSSVSTDAVIQGLRENPQIAAALDKVLKYDSIGQASFFTDELADTILTVFLQPDSFELTSQMLYH</sequence>